<dbReference type="AlphaFoldDB" id="A0AAP5Q5L9"/>
<evidence type="ECO:0000313" key="1">
    <source>
        <dbReference type="EMBL" id="MDT8836122.1"/>
    </source>
</evidence>
<sequence>MPRVAARRDATHFFAPVAVFNGYRNTTLGDGLEALYSSEDIEVCVMVRRLKKTAAAFYRSGRFVHGLN</sequence>
<organism evidence="1 2">
    <name type="scientific">Paraburkholderia fungorum</name>
    <dbReference type="NCBI Taxonomy" id="134537"/>
    <lineage>
        <taxon>Bacteria</taxon>
        <taxon>Pseudomonadati</taxon>
        <taxon>Pseudomonadota</taxon>
        <taxon>Betaproteobacteria</taxon>
        <taxon>Burkholderiales</taxon>
        <taxon>Burkholderiaceae</taxon>
        <taxon>Paraburkholderia</taxon>
    </lineage>
</organism>
<dbReference type="Proteomes" id="UP001246473">
    <property type="component" value="Unassembled WGS sequence"/>
</dbReference>
<accession>A0AAP5Q5L9</accession>
<comment type="caution">
    <text evidence="1">The sequence shown here is derived from an EMBL/GenBank/DDBJ whole genome shotgun (WGS) entry which is preliminary data.</text>
</comment>
<protein>
    <submittedName>
        <fullName evidence="1">Uncharacterized protein</fullName>
    </submittedName>
</protein>
<dbReference type="EMBL" id="JANSLM010000001">
    <property type="protein sequence ID" value="MDT8836122.1"/>
    <property type="molecule type" value="Genomic_DNA"/>
</dbReference>
<evidence type="ECO:0000313" key="2">
    <source>
        <dbReference type="Proteomes" id="UP001246473"/>
    </source>
</evidence>
<name>A0AAP5Q5L9_9BURK</name>
<proteinExistence type="predicted"/>
<reference evidence="1" key="1">
    <citation type="submission" date="2022-08" db="EMBL/GenBank/DDBJ databases">
        <authorList>
            <person name="Kim S.-J."/>
        </authorList>
    </citation>
    <scope>NUCLEOTIDE SEQUENCE</scope>
    <source>
        <strain evidence="1">KJ</strain>
    </source>
</reference>
<gene>
    <name evidence="1" type="ORF">ParKJ_01690</name>
</gene>
<dbReference type="RefSeq" id="WP_106351527.1">
    <property type="nucleotide sequence ID" value="NZ_PVZM01000001.1"/>
</dbReference>